<dbReference type="OrthoDB" id="6156774at2759"/>
<keyword evidence="1" id="KW-1133">Transmembrane helix</keyword>
<organism evidence="2 3">
    <name type="scientific">Biomphalaria glabrata</name>
    <name type="common">Bloodfluke planorb</name>
    <name type="synonym">Freshwater snail</name>
    <dbReference type="NCBI Taxonomy" id="6526"/>
    <lineage>
        <taxon>Eukaryota</taxon>
        <taxon>Metazoa</taxon>
        <taxon>Spiralia</taxon>
        <taxon>Lophotrochozoa</taxon>
        <taxon>Mollusca</taxon>
        <taxon>Gastropoda</taxon>
        <taxon>Heterobranchia</taxon>
        <taxon>Euthyneura</taxon>
        <taxon>Panpulmonata</taxon>
        <taxon>Hygrophila</taxon>
        <taxon>Lymnaeoidea</taxon>
        <taxon>Planorbidae</taxon>
        <taxon>Biomphalaria</taxon>
    </lineage>
</organism>
<sequence length="141" mass="15745">MKPILDKIAQKKCSSQCNETICDSKTGRCMTCIPGFEGDFCDIRSDIQESSVAIGVGVGVGAAVVLLVVIAVVLYKRRVQQAKQKSEACVENVVKSDEVDHYDKVQPEDTSKVEYQKCLNESIYENIPREMLYETISFIEK</sequence>
<proteinExistence type="predicted"/>
<dbReference type="VEuPathDB" id="VectorBase:BGLAX_052448"/>
<dbReference type="VEuPathDB" id="VectorBase:BGLB025078"/>
<dbReference type="AlphaFoldDB" id="A0A2C9KYP1"/>
<feature type="transmembrane region" description="Helical" evidence="1">
    <location>
        <begin position="52"/>
        <end position="75"/>
    </location>
</feature>
<evidence type="ECO:0000313" key="3">
    <source>
        <dbReference type="Proteomes" id="UP000076420"/>
    </source>
</evidence>
<reference evidence="2" key="1">
    <citation type="submission" date="2020-05" db="UniProtKB">
        <authorList>
            <consortium name="EnsemblMetazoa"/>
        </authorList>
    </citation>
    <scope>IDENTIFICATION</scope>
    <source>
        <strain evidence="2">BB02</strain>
    </source>
</reference>
<dbReference type="Proteomes" id="UP000076420">
    <property type="component" value="Unassembled WGS sequence"/>
</dbReference>
<keyword evidence="1" id="KW-0812">Transmembrane</keyword>
<evidence type="ECO:0000313" key="2">
    <source>
        <dbReference type="EnsemblMetazoa" id="BGLB025078-PA"/>
    </source>
</evidence>
<name>A0A2C9KYP1_BIOGL</name>
<protein>
    <recommendedName>
        <fullName evidence="4">EGF-like domain-containing protein</fullName>
    </recommendedName>
</protein>
<gene>
    <name evidence="2" type="primary">106079432</name>
</gene>
<dbReference type="KEGG" id="bgt:106079432"/>
<evidence type="ECO:0008006" key="4">
    <source>
        <dbReference type="Google" id="ProtNLM"/>
    </source>
</evidence>
<evidence type="ECO:0000256" key="1">
    <source>
        <dbReference type="SAM" id="Phobius"/>
    </source>
</evidence>
<dbReference type="EnsemblMetazoa" id="BGLB025078-RA">
    <property type="protein sequence ID" value="BGLB025078-PA"/>
    <property type="gene ID" value="BGLB025078"/>
</dbReference>
<accession>A0A2C9KYP1</accession>
<keyword evidence="1" id="KW-0472">Membrane</keyword>